<dbReference type="Proteomes" id="UP000681414">
    <property type="component" value="Unassembled WGS sequence"/>
</dbReference>
<sequence>MKSIPLKMVRNNLLNIPKYSLPDGFQIRLFERGDEQNWARIEASVDEFINEEAALEHFIKEFGSGIDEISKRCLFIENKHGEAIATTTAWYGDLNGNGEISGRIHWVSVVPEYQGKNLSKPLLSAAMNILAHHHSKAYLTSQTTSYKAINMYLNYGFEPYITDPSCYEAWELMETTLNRRIFM</sequence>
<keyword evidence="3" id="KW-1185">Reference proteome</keyword>
<dbReference type="EC" id="2.3.1.-" evidence="2"/>
<name>A0A942TFL4_9BACI</name>
<evidence type="ECO:0000313" key="3">
    <source>
        <dbReference type="Proteomes" id="UP000681414"/>
    </source>
</evidence>
<keyword evidence="2" id="KW-0012">Acyltransferase</keyword>
<feature type="domain" description="N-acetyltransferase" evidence="1">
    <location>
        <begin position="25"/>
        <end position="178"/>
    </location>
</feature>
<protein>
    <submittedName>
        <fullName evidence="2">GNAT family N-acetyltransferase</fullName>
        <ecNumber evidence="2">2.3.1.-</ecNumber>
    </submittedName>
</protein>
<evidence type="ECO:0000313" key="2">
    <source>
        <dbReference type="EMBL" id="MBS4197096.1"/>
    </source>
</evidence>
<keyword evidence="2" id="KW-0808">Transferase</keyword>
<dbReference type="InterPro" id="IPR000182">
    <property type="entry name" value="GNAT_dom"/>
</dbReference>
<dbReference type="RefSeq" id="WP_213126282.1">
    <property type="nucleotide sequence ID" value="NZ_JAGYPG010000003.1"/>
</dbReference>
<dbReference type="Gene3D" id="3.40.630.30">
    <property type="match status" value="1"/>
</dbReference>
<dbReference type="SUPFAM" id="SSF55729">
    <property type="entry name" value="Acyl-CoA N-acyltransferases (Nat)"/>
    <property type="match status" value="1"/>
</dbReference>
<reference evidence="2 3" key="1">
    <citation type="submission" date="2021-05" db="EMBL/GenBank/DDBJ databases">
        <title>Novel Bacillus species.</title>
        <authorList>
            <person name="Liu G."/>
        </authorList>
    </citation>
    <scope>NUCLEOTIDE SEQUENCE [LARGE SCALE GENOMIC DNA]</scope>
    <source>
        <strain evidence="3">FJAT-49780</strain>
    </source>
</reference>
<evidence type="ECO:0000259" key="1">
    <source>
        <dbReference type="PROSITE" id="PS51186"/>
    </source>
</evidence>
<dbReference type="EMBL" id="JAGYPG010000003">
    <property type="protein sequence ID" value="MBS4197096.1"/>
    <property type="molecule type" value="Genomic_DNA"/>
</dbReference>
<dbReference type="AlphaFoldDB" id="A0A942TFL4"/>
<comment type="caution">
    <text evidence="2">The sequence shown here is derived from an EMBL/GenBank/DDBJ whole genome shotgun (WGS) entry which is preliminary data.</text>
</comment>
<accession>A0A942TFL4</accession>
<dbReference type="InterPro" id="IPR016181">
    <property type="entry name" value="Acyl_CoA_acyltransferase"/>
</dbReference>
<gene>
    <name evidence="2" type="ORF">KHA97_18750</name>
</gene>
<organism evidence="2 3">
    <name type="scientific">Lederbergia citri</name>
    <dbReference type="NCBI Taxonomy" id="2833580"/>
    <lineage>
        <taxon>Bacteria</taxon>
        <taxon>Bacillati</taxon>
        <taxon>Bacillota</taxon>
        <taxon>Bacilli</taxon>
        <taxon>Bacillales</taxon>
        <taxon>Bacillaceae</taxon>
        <taxon>Lederbergia</taxon>
    </lineage>
</organism>
<proteinExistence type="predicted"/>
<dbReference type="Pfam" id="PF00583">
    <property type="entry name" value="Acetyltransf_1"/>
    <property type="match status" value="1"/>
</dbReference>
<dbReference type="GO" id="GO:0016747">
    <property type="term" value="F:acyltransferase activity, transferring groups other than amino-acyl groups"/>
    <property type="evidence" value="ECO:0007669"/>
    <property type="project" value="InterPro"/>
</dbReference>
<dbReference type="PROSITE" id="PS51186">
    <property type="entry name" value="GNAT"/>
    <property type="match status" value="1"/>
</dbReference>